<feature type="region of interest" description="Disordered" evidence="1">
    <location>
        <begin position="212"/>
        <end position="287"/>
    </location>
</feature>
<accession>A0ABR2QDM2</accession>
<protein>
    <submittedName>
        <fullName evidence="2">Uncharacterized protein</fullName>
    </submittedName>
</protein>
<dbReference type="PANTHER" id="PTHR34460">
    <property type="entry name" value="VITELLOGENIN-LIKE PROTEIN"/>
    <property type="match status" value="1"/>
</dbReference>
<sequence>MMEGSKGGGGGRVGATVGVGVGDDDMGDGMQCSNHPYRNNPGGICAFCLQEKLGKLVSSSFPLPIRAPASSSSSPPPFRSDTGGNGGAVGVVAASTSSSLSVVPPMSTRNDNGSHYEECCTRKARIPFLLAKKKKTVVASSEHPYHHHHHRHHNGANIAFKRSKSTAAPIRGRFLDGDNGADFSPRKRTGFWSFLYLSSKTHGSKKLDKVASVAPPPATVPTVSTAAAGGASSSDSIVRPPKEKNLGSSRKGGIVVKEGDDSPTNEAAPSAGSSFERKVSRSRSVGCGSRSFSGDFFERISTGFGDCTLRRVESQREGKPKTSTAAVGASSAMKERVKCGGIFGGFIITSSSSSSSSSSYWLSSSAEDQNVNGRNTKSWGWAFASPMRAFAKPSSGKKDNTTVIREPNNKNTTPNLSGIPSLLAVRS</sequence>
<name>A0ABR2QDM2_9ROSI</name>
<organism evidence="2 3">
    <name type="scientific">Hibiscus sabdariffa</name>
    <name type="common">roselle</name>
    <dbReference type="NCBI Taxonomy" id="183260"/>
    <lineage>
        <taxon>Eukaryota</taxon>
        <taxon>Viridiplantae</taxon>
        <taxon>Streptophyta</taxon>
        <taxon>Embryophyta</taxon>
        <taxon>Tracheophyta</taxon>
        <taxon>Spermatophyta</taxon>
        <taxon>Magnoliopsida</taxon>
        <taxon>eudicotyledons</taxon>
        <taxon>Gunneridae</taxon>
        <taxon>Pentapetalae</taxon>
        <taxon>rosids</taxon>
        <taxon>malvids</taxon>
        <taxon>Malvales</taxon>
        <taxon>Malvaceae</taxon>
        <taxon>Malvoideae</taxon>
        <taxon>Hibiscus</taxon>
    </lineage>
</organism>
<dbReference type="Proteomes" id="UP001396334">
    <property type="component" value="Unassembled WGS sequence"/>
</dbReference>
<gene>
    <name evidence="2" type="ORF">V6N11_069969</name>
</gene>
<feature type="compositionally biased region" description="Polar residues" evidence="1">
    <location>
        <begin position="262"/>
        <end position="273"/>
    </location>
</feature>
<comment type="caution">
    <text evidence="2">The sequence shown here is derived from an EMBL/GenBank/DDBJ whole genome shotgun (WGS) entry which is preliminary data.</text>
</comment>
<evidence type="ECO:0000256" key="1">
    <source>
        <dbReference type="SAM" id="MobiDB-lite"/>
    </source>
</evidence>
<dbReference type="PANTHER" id="PTHR34460:SF2">
    <property type="entry name" value="OS04G0405500 PROTEIN"/>
    <property type="match status" value="1"/>
</dbReference>
<proteinExistence type="predicted"/>
<feature type="region of interest" description="Disordered" evidence="1">
    <location>
        <begin position="390"/>
        <end position="420"/>
    </location>
</feature>
<feature type="compositionally biased region" description="Low complexity" evidence="1">
    <location>
        <begin position="220"/>
        <end position="234"/>
    </location>
</feature>
<feature type="compositionally biased region" description="Polar residues" evidence="1">
    <location>
        <begin position="409"/>
        <end position="418"/>
    </location>
</feature>
<feature type="region of interest" description="Disordered" evidence="1">
    <location>
        <begin position="67"/>
        <end position="90"/>
    </location>
</feature>
<evidence type="ECO:0000313" key="2">
    <source>
        <dbReference type="EMBL" id="KAK8998783.1"/>
    </source>
</evidence>
<keyword evidence="3" id="KW-1185">Reference proteome</keyword>
<reference evidence="2 3" key="1">
    <citation type="journal article" date="2024" name="G3 (Bethesda)">
        <title>Genome assembly of Hibiscus sabdariffa L. provides insights into metabolisms of medicinal natural products.</title>
        <authorList>
            <person name="Kim T."/>
        </authorList>
    </citation>
    <scope>NUCLEOTIDE SEQUENCE [LARGE SCALE GENOMIC DNA]</scope>
    <source>
        <strain evidence="2">TK-2024</strain>
        <tissue evidence="2">Old leaves</tissue>
    </source>
</reference>
<evidence type="ECO:0000313" key="3">
    <source>
        <dbReference type="Proteomes" id="UP001396334"/>
    </source>
</evidence>
<dbReference type="EMBL" id="JBBPBN010000040">
    <property type="protein sequence ID" value="KAK8998783.1"/>
    <property type="molecule type" value="Genomic_DNA"/>
</dbReference>